<feature type="coiled-coil region" evidence="1">
    <location>
        <begin position="23"/>
        <end position="85"/>
    </location>
</feature>
<evidence type="ECO:0000313" key="4">
    <source>
        <dbReference type="Proteomes" id="UP001303115"/>
    </source>
</evidence>
<keyword evidence="1" id="KW-0175">Coiled coil</keyword>
<comment type="caution">
    <text evidence="3">The sequence shown here is derived from an EMBL/GenBank/DDBJ whole genome shotgun (WGS) entry which is preliminary data.</text>
</comment>
<accession>A0AAN6PA96</accession>
<feature type="compositionally biased region" description="Acidic residues" evidence="2">
    <location>
        <begin position="333"/>
        <end position="344"/>
    </location>
</feature>
<feature type="compositionally biased region" description="Polar residues" evidence="2">
    <location>
        <begin position="125"/>
        <end position="134"/>
    </location>
</feature>
<dbReference type="Proteomes" id="UP001303115">
    <property type="component" value="Unassembled WGS sequence"/>
</dbReference>
<dbReference type="EMBL" id="MU854472">
    <property type="protein sequence ID" value="KAK4034600.1"/>
    <property type="molecule type" value="Genomic_DNA"/>
</dbReference>
<reference evidence="4" key="1">
    <citation type="journal article" date="2023" name="Mol. Phylogenet. Evol.">
        <title>Genome-scale phylogeny and comparative genomics of the fungal order Sordariales.</title>
        <authorList>
            <person name="Hensen N."/>
            <person name="Bonometti L."/>
            <person name="Westerberg I."/>
            <person name="Brannstrom I.O."/>
            <person name="Guillou S."/>
            <person name="Cros-Aarteil S."/>
            <person name="Calhoun S."/>
            <person name="Haridas S."/>
            <person name="Kuo A."/>
            <person name="Mondo S."/>
            <person name="Pangilinan J."/>
            <person name="Riley R."/>
            <person name="LaButti K."/>
            <person name="Andreopoulos B."/>
            <person name="Lipzen A."/>
            <person name="Chen C."/>
            <person name="Yan M."/>
            <person name="Daum C."/>
            <person name="Ng V."/>
            <person name="Clum A."/>
            <person name="Steindorff A."/>
            <person name="Ohm R.A."/>
            <person name="Martin F."/>
            <person name="Silar P."/>
            <person name="Natvig D.O."/>
            <person name="Lalanne C."/>
            <person name="Gautier V."/>
            <person name="Ament-Velasquez S.L."/>
            <person name="Kruys A."/>
            <person name="Hutchinson M.I."/>
            <person name="Powell A.J."/>
            <person name="Barry K."/>
            <person name="Miller A.N."/>
            <person name="Grigoriev I.V."/>
            <person name="Debuchy R."/>
            <person name="Gladieux P."/>
            <person name="Hiltunen Thoren M."/>
            <person name="Johannesson H."/>
        </authorList>
    </citation>
    <scope>NUCLEOTIDE SEQUENCE [LARGE SCALE GENOMIC DNA]</scope>
    <source>
        <strain evidence="4">CBS 284.82</strain>
    </source>
</reference>
<proteinExistence type="predicted"/>
<feature type="region of interest" description="Disordered" evidence="2">
    <location>
        <begin position="125"/>
        <end position="213"/>
    </location>
</feature>
<sequence length="522" mass="58369">MDTPKAQATRLRRDFDDLISKLIDEENTARSDYEREVPQLEQHICGKEETIERIQREIEVGRNRIIQLRDALRAATEDRREVEAILGRRSKSKVSLHKELVCLGEQHSCPSVSYEPRRCLSVNIHSSSSTERPTTQPPAAGRKTTRSGRPLRESARALQVREPPADQPAPGRGKRKRDAEGLSEAERGGLERRRGTPINQNGDRRKRRHQPGTIQFSEVFQRGGATYKHLIVEHTEEPGTWFILLCDDHSAHFGEKPILGAINHLRSKDHGRLVLDASDAIEKLGIRVLNCNAARAKRNNDAFLAALKSGYKVLKERSSDDPGDVHSATATEYGDDNNREEESEPTARCVQPRVTQFDGISDPVVGELHLAYWRGASPGWYAAVVLPLGNFEALGISGTIFNTSLTKSHIPVCYESDQKTHTISGWAEGYEDGGAKVTMRKFPVMYFDDDQAIPMEGPLVPPRGFLAWVSAKQLRAFGEYGPDGSPTRGYDVAQRYSQRQKSSGASFYSCNMLDFVLILTIQ</sequence>
<gene>
    <name evidence="3" type="ORF">C8A01DRAFT_18618</name>
</gene>
<feature type="region of interest" description="Disordered" evidence="2">
    <location>
        <begin position="316"/>
        <end position="348"/>
    </location>
</feature>
<evidence type="ECO:0000256" key="2">
    <source>
        <dbReference type="SAM" id="MobiDB-lite"/>
    </source>
</evidence>
<evidence type="ECO:0000313" key="3">
    <source>
        <dbReference type="EMBL" id="KAK4034600.1"/>
    </source>
</evidence>
<name>A0AAN6PA96_9PEZI</name>
<protein>
    <submittedName>
        <fullName evidence="3">Uncharacterized protein</fullName>
    </submittedName>
</protein>
<dbReference type="AlphaFoldDB" id="A0AAN6PA96"/>
<keyword evidence="4" id="KW-1185">Reference proteome</keyword>
<organism evidence="3 4">
    <name type="scientific">Parachaetomium inaequale</name>
    <dbReference type="NCBI Taxonomy" id="2588326"/>
    <lineage>
        <taxon>Eukaryota</taxon>
        <taxon>Fungi</taxon>
        <taxon>Dikarya</taxon>
        <taxon>Ascomycota</taxon>
        <taxon>Pezizomycotina</taxon>
        <taxon>Sordariomycetes</taxon>
        <taxon>Sordariomycetidae</taxon>
        <taxon>Sordariales</taxon>
        <taxon>Chaetomiaceae</taxon>
        <taxon>Parachaetomium</taxon>
    </lineage>
</organism>
<feature type="compositionally biased region" description="Basic and acidic residues" evidence="2">
    <location>
        <begin position="177"/>
        <end position="194"/>
    </location>
</feature>
<evidence type="ECO:0000256" key="1">
    <source>
        <dbReference type="SAM" id="Coils"/>
    </source>
</evidence>